<dbReference type="GO" id="GO:0016787">
    <property type="term" value="F:hydrolase activity"/>
    <property type="evidence" value="ECO:0007669"/>
    <property type="project" value="UniProtKB-KW"/>
</dbReference>
<dbReference type="InterPro" id="IPR019819">
    <property type="entry name" value="Carboxylesterase_B_CS"/>
</dbReference>
<sequence>MVRSSVAGVTLLVLVSMATPDLVCGGQERGKDSRLTHTHFAHNQYYMPQTGGVRSMTFQKTPRNDILENNHYSVQISEAEFSDVNPRPENKPEIRIPNSIQLHVEHSDDNECNDIKCNDYVGEGTRRSGVDLNRVVWDEVSDVTPGSTEGPVVLTHTEGPVVLTHTEGPVVLTQSGPVRGLTLDKAHVFYGIPYAAPPVGPKRWAAPEPVSQWTKPYDATFPRPACMQVCAGEFSEACPHTVSEDCLYLNVYVPVSVDLSLKTTAQLPVMVWIHGGDFIAGSASKPLYDGRFISNYSNTVVVNVEYRLGAFGFLVTGKDPERSAVGNYGILDQQAALRWVQNNIAAFGGDPVKVTLFGESAGAQSVCLHLMMQSSETLFRHAAIQSQPFSIPLKTSTHTVLQAQVHAGTTSEEGVIFVYGAFNGSVSVLECIVYTTAIFKQHTLRVLQRYLPVYHKEDKRTMLSQIVTDFVFLCPARRSARSALRTGGAVWMYVFDHAPSDHRIWAGLTFCYDHACHGAELPFLFDSASAANFSFTARESRLADQMVCYWGAFAHSGDPNCRREHTPFCRNQRLAPWPKYTPAEGWPVLNLTLRSHLQHGNRDRFCDFWDRLDIY</sequence>
<dbReference type="GeneID" id="108264160"/>
<keyword evidence="2 3" id="KW-0378">Hydrolase</keyword>
<feature type="domain" description="Carboxylesterase type B" evidence="4">
    <location>
        <begin position="169"/>
        <end position="405"/>
    </location>
</feature>
<reference evidence="6" key="2">
    <citation type="submission" date="2025-08" db="UniProtKB">
        <authorList>
            <consortium name="RefSeq"/>
        </authorList>
    </citation>
    <scope>IDENTIFICATION</scope>
    <source>
        <tissue evidence="6">Blood</tissue>
    </source>
</reference>
<dbReference type="PANTHER" id="PTHR45570">
    <property type="entry name" value="CARBOXYLIC ESTER HYDROLASE"/>
    <property type="match status" value="1"/>
</dbReference>
<evidence type="ECO:0000256" key="2">
    <source>
        <dbReference type="ARBA" id="ARBA00022801"/>
    </source>
</evidence>
<keyword evidence="3" id="KW-0732">Signal</keyword>
<evidence type="ECO:0000313" key="5">
    <source>
        <dbReference type="Proteomes" id="UP000221080"/>
    </source>
</evidence>
<evidence type="ECO:0000259" key="4">
    <source>
        <dbReference type="Pfam" id="PF00135"/>
    </source>
</evidence>
<organism evidence="5 6">
    <name type="scientific">Ictalurus punctatus</name>
    <name type="common">Channel catfish</name>
    <name type="synonym">Silurus punctatus</name>
    <dbReference type="NCBI Taxonomy" id="7998"/>
    <lineage>
        <taxon>Eukaryota</taxon>
        <taxon>Metazoa</taxon>
        <taxon>Chordata</taxon>
        <taxon>Craniata</taxon>
        <taxon>Vertebrata</taxon>
        <taxon>Euteleostomi</taxon>
        <taxon>Actinopterygii</taxon>
        <taxon>Neopterygii</taxon>
        <taxon>Teleostei</taxon>
        <taxon>Ostariophysi</taxon>
        <taxon>Siluriformes</taxon>
        <taxon>Ictaluridae</taxon>
        <taxon>Ictalurus</taxon>
    </lineage>
</organism>
<dbReference type="PANTHER" id="PTHR45570:SF1">
    <property type="entry name" value="CARBOXYLIC ESTER HYDROLASE"/>
    <property type="match status" value="1"/>
</dbReference>
<dbReference type="Proteomes" id="UP000221080">
    <property type="component" value="Chromosome 4"/>
</dbReference>
<evidence type="ECO:0000256" key="1">
    <source>
        <dbReference type="ARBA" id="ARBA00005964"/>
    </source>
</evidence>
<feature type="signal peptide" evidence="3">
    <location>
        <begin position="1"/>
        <end position="25"/>
    </location>
</feature>
<dbReference type="InterPro" id="IPR029058">
    <property type="entry name" value="AB_hydrolase_fold"/>
</dbReference>
<dbReference type="InterPro" id="IPR019826">
    <property type="entry name" value="Carboxylesterase_B_AS"/>
</dbReference>
<name>A0A9F7R051_ICTPU</name>
<dbReference type="InterPro" id="IPR002018">
    <property type="entry name" value="CarbesteraseB"/>
</dbReference>
<gene>
    <name evidence="6" type="primary">si:dkey-30c15.17</name>
</gene>
<evidence type="ECO:0000313" key="6">
    <source>
        <dbReference type="RefSeq" id="XP_053533754.1"/>
    </source>
</evidence>
<comment type="similarity">
    <text evidence="1 3">Belongs to the type-B carboxylesterase/lipase family.</text>
</comment>
<protein>
    <recommendedName>
        <fullName evidence="3">Carboxylic ester hydrolase</fullName>
        <ecNumber evidence="3">3.1.1.-</ecNumber>
    </recommendedName>
</protein>
<dbReference type="PROSITE" id="PS00941">
    <property type="entry name" value="CARBOXYLESTERASE_B_2"/>
    <property type="match status" value="1"/>
</dbReference>
<dbReference type="EC" id="3.1.1.-" evidence="3"/>
<feature type="domain" description="Carboxylesterase type B" evidence="4">
    <location>
        <begin position="446"/>
        <end position="609"/>
    </location>
</feature>
<feature type="chain" id="PRO_5039963307" description="Carboxylic ester hydrolase" evidence="3">
    <location>
        <begin position="26"/>
        <end position="615"/>
    </location>
</feature>
<dbReference type="PROSITE" id="PS00122">
    <property type="entry name" value="CARBOXYLESTERASE_B_1"/>
    <property type="match status" value="1"/>
</dbReference>
<dbReference type="Pfam" id="PF00135">
    <property type="entry name" value="COesterase"/>
    <property type="match status" value="2"/>
</dbReference>
<dbReference type="RefSeq" id="XP_053533754.1">
    <property type="nucleotide sequence ID" value="XM_053677779.1"/>
</dbReference>
<dbReference type="SUPFAM" id="SSF53474">
    <property type="entry name" value="alpha/beta-Hydrolases"/>
    <property type="match status" value="1"/>
</dbReference>
<keyword evidence="5" id="KW-1185">Reference proteome</keyword>
<dbReference type="Gene3D" id="3.40.50.1820">
    <property type="entry name" value="alpha/beta hydrolase"/>
    <property type="match status" value="2"/>
</dbReference>
<accession>A0A9F7R051</accession>
<proteinExistence type="inferred from homology"/>
<reference evidence="5" key="1">
    <citation type="journal article" date="2016" name="Nat. Commun.">
        <title>The channel catfish genome sequence provides insights into the evolution of scale formation in teleosts.</title>
        <authorList>
            <person name="Liu Z."/>
            <person name="Liu S."/>
            <person name="Yao J."/>
            <person name="Bao L."/>
            <person name="Zhang J."/>
            <person name="Li Y."/>
            <person name="Jiang C."/>
            <person name="Sun L."/>
            <person name="Wang R."/>
            <person name="Zhang Y."/>
            <person name="Zhou T."/>
            <person name="Zeng Q."/>
            <person name="Fu Q."/>
            <person name="Gao S."/>
            <person name="Li N."/>
            <person name="Koren S."/>
            <person name="Jiang Y."/>
            <person name="Zimin A."/>
            <person name="Xu P."/>
            <person name="Phillippy A.M."/>
            <person name="Geng X."/>
            <person name="Song L."/>
            <person name="Sun F."/>
            <person name="Li C."/>
            <person name="Wang X."/>
            <person name="Chen A."/>
            <person name="Jin Y."/>
            <person name="Yuan Z."/>
            <person name="Yang Y."/>
            <person name="Tan S."/>
            <person name="Peatman E."/>
            <person name="Lu J."/>
            <person name="Qin Z."/>
            <person name="Dunham R."/>
            <person name="Li Z."/>
            <person name="Sonstegard T."/>
            <person name="Feng J."/>
            <person name="Danzmann R.G."/>
            <person name="Schroeder S."/>
            <person name="Scheffler B."/>
            <person name="Duke M.V."/>
            <person name="Ballard L."/>
            <person name="Kucuktas H."/>
            <person name="Kaltenboeck L."/>
            <person name="Liu H."/>
            <person name="Armbruster J."/>
            <person name="Xie Y."/>
            <person name="Kirby M.L."/>
            <person name="Tian Y."/>
            <person name="Flanagan M.E."/>
            <person name="Mu W."/>
            <person name="Waldbieser G.C."/>
        </authorList>
    </citation>
    <scope>NUCLEOTIDE SEQUENCE [LARGE SCALE GENOMIC DNA]</scope>
    <source>
        <strain evidence="5">SDA103</strain>
    </source>
</reference>
<evidence type="ECO:0000256" key="3">
    <source>
        <dbReference type="RuleBase" id="RU361235"/>
    </source>
</evidence>
<dbReference type="AlphaFoldDB" id="A0A9F7R051"/>